<organism evidence="1 2">
    <name type="scientific">Clunio marinus</name>
    <dbReference type="NCBI Taxonomy" id="568069"/>
    <lineage>
        <taxon>Eukaryota</taxon>
        <taxon>Metazoa</taxon>
        <taxon>Ecdysozoa</taxon>
        <taxon>Arthropoda</taxon>
        <taxon>Hexapoda</taxon>
        <taxon>Insecta</taxon>
        <taxon>Pterygota</taxon>
        <taxon>Neoptera</taxon>
        <taxon>Endopterygota</taxon>
        <taxon>Diptera</taxon>
        <taxon>Nematocera</taxon>
        <taxon>Chironomoidea</taxon>
        <taxon>Chironomidae</taxon>
        <taxon>Clunio</taxon>
    </lineage>
</organism>
<proteinExistence type="predicted"/>
<dbReference type="AlphaFoldDB" id="A0A1J1IYQ5"/>
<protein>
    <submittedName>
        <fullName evidence="1">CLUMA_CG018342, isoform A</fullName>
    </submittedName>
</protein>
<dbReference type="Proteomes" id="UP000183832">
    <property type="component" value="Unassembled WGS sequence"/>
</dbReference>
<gene>
    <name evidence="1" type="ORF">CLUMA_CG018342</name>
</gene>
<sequence>MRTHSWFSSFVGQSVRMGLTRLTAKWKEIHVPFRKVTLKFDLTAHSVELLATYVCIYAIECISSECFHDGNQSLRLVIYIQPLQYIYDLRIIITRINTKYEIFAMLVCAMG</sequence>
<name>A0A1J1IYQ5_9DIPT</name>
<keyword evidence="2" id="KW-1185">Reference proteome</keyword>
<evidence type="ECO:0000313" key="1">
    <source>
        <dbReference type="EMBL" id="CRL05411.1"/>
    </source>
</evidence>
<accession>A0A1J1IYQ5</accession>
<reference evidence="1 2" key="1">
    <citation type="submission" date="2015-04" db="EMBL/GenBank/DDBJ databases">
        <authorList>
            <person name="Syromyatnikov M.Y."/>
            <person name="Popov V.N."/>
        </authorList>
    </citation>
    <scope>NUCLEOTIDE SEQUENCE [LARGE SCALE GENOMIC DNA]</scope>
</reference>
<evidence type="ECO:0000313" key="2">
    <source>
        <dbReference type="Proteomes" id="UP000183832"/>
    </source>
</evidence>
<dbReference type="EMBL" id="CVRI01000064">
    <property type="protein sequence ID" value="CRL05411.1"/>
    <property type="molecule type" value="Genomic_DNA"/>
</dbReference>